<keyword evidence="6" id="KW-1185">Reference proteome</keyword>
<proteinExistence type="predicted"/>
<feature type="compositionally biased region" description="Basic residues" evidence="3">
    <location>
        <begin position="159"/>
        <end position="168"/>
    </location>
</feature>
<feature type="compositionally biased region" description="Low complexity" evidence="3">
    <location>
        <begin position="766"/>
        <end position="780"/>
    </location>
</feature>
<feature type="region of interest" description="Disordered" evidence="3">
    <location>
        <begin position="730"/>
        <end position="780"/>
    </location>
</feature>
<dbReference type="SUPFAM" id="SSF57701">
    <property type="entry name" value="Zn2/Cys6 DNA-binding domain"/>
    <property type="match status" value="1"/>
</dbReference>
<dbReference type="PROSITE" id="PS00463">
    <property type="entry name" value="ZN2_CY6_FUNGAL_1"/>
    <property type="match status" value="1"/>
</dbReference>
<evidence type="ECO:0000259" key="4">
    <source>
        <dbReference type="PROSITE" id="PS50048"/>
    </source>
</evidence>
<keyword evidence="2" id="KW-0539">Nucleus</keyword>
<dbReference type="Gene3D" id="4.10.240.10">
    <property type="entry name" value="Zn(2)-C6 fungal-type DNA-binding domain"/>
    <property type="match status" value="1"/>
</dbReference>
<dbReference type="Pfam" id="PF04082">
    <property type="entry name" value="Fungal_trans"/>
    <property type="match status" value="1"/>
</dbReference>
<evidence type="ECO:0000256" key="1">
    <source>
        <dbReference type="ARBA" id="ARBA00022723"/>
    </source>
</evidence>
<organism evidence="5 6">
    <name type="scientific">Coniochaeta pulveracea</name>
    <dbReference type="NCBI Taxonomy" id="177199"/>
    <lineage>
        <taxon>Eukaryota</taxon>
        <taxon>Fungi</taxon>
        <taxon>Dikarya</taxon>
        <taxon>Ascomycota</taxon>
        <taxon>Pezizomycotina</taxon>
        <taxon>Sordariomycetes</taxon>
        <taxon>Sordariomycetidae</taxon>
        <taxon>Coniochaetales</taxon>
        <taxon>Coniochaetaceae</taxon>
        <taxon>Coniochaeta</taxon>
    </lineage>
</organism>
<evidence type="ECO:0000313" key="5">
    <source>
        <dbReference type="EMBL" id="RKU41501.1"/>
    </source>
</evidence>
<dbReference type="OrthoDB" id="2110361at2759"/>
<reference evidence="5 6" key="1">
    <citation type="submission" date="2018-08" db="EMBL/GenBank/DDBJ databases">
        <title>Draft genome of the lignicolous fungus Coniochaeta pulveracea.</title>
        <authorList>
            <person name="Borstlap C.J."/>
            <person name="De Witt R.N."/>
            <person name="Botha A."/>
            <person name="Volschenk H."/>
        </authorList>
    </citation>
    <scope>NUCLEOTIDE SEQUENCE [LARGE SCALE GENOMIC DNA]</scope>
    <source>
        <strain evidence="5 6">CAB683</strain>
    </source>
</reference>
<dbReference type="GO" id="GO:0006351">
    <property type="term" value="P:DNA-templated transcription"/>
    <property type="evidence" value="ECO:0007669"/>
    <property type="project" value="InterPro"/>
</dbReference>
<dbReference type="PANTHER" id="PTHR46910:SF1">
    <property type="entry name" value="MISCELLANEOUS ZN(II)2CYS6 TRANSCRIPTION FACTOR (EUROFUNG)-RELATED"/>
    <property type="match status" value="1"/>
</dbReference>
<dbReference type="PANTHER" id="PTHR46910">
    <property type="entry name" value="TRANSCRIPTION FACTOR PDR1"/>
    <property type="match status" value="1"/>
</dbReference>
<feature type="region of interest" description="Disordered" evidence="3">
    <location>
        <begin position="1"/>
        <end position="51"/>
    </location>
</feature>
<evidence type="ECO:0000313" key="6">
    <source>
        <dbReference type="Proteomes" id="UP000275385"/>
    </source>
</evidence>
<feature type="compositionally biased region" description="Polar residues" evidence="3">
    <location>
        <begin position="1"/>
        <end position="12"/>
    </location>
</feature>
<dbReference type="GO" id="GO:0008270">
    <property type="term" value="F:zinc ion binding"/>
    <property type="evidence" value="ECO:0007669"/>
    <property type="project" value="InterPro"/>
</dbReference>
<dbReference type="CDD" id="cd00067">
    <property type="entry name" value="GAL4"/>
    <property type="match status" value="1"/>
</dbReference>
<dbReference type="EMBL" id="QVQW01000073">
    <property type="protein sequence ID" value="RKU41501.1"/>
    <property type="molecule type" value="Genomic_DNA"/>
</dbReference>
<protein>
    <recommendedName>
        <fullName evidence="4">Zn(2)-C6 fungal-type domain-containing protein</fullName>
    </recommendedName>
</protein>
<dbReference type="GO" id="GO:0000981">
    <property type="term" value="F:DNA-binding transcription factor activity, RNA polymerase II-specific"/>
    <property type="evidence" value="ECO:0007669"/>
    <property type="project" value="InterPro"/>
</dbReference>
<comment type="caution">
    <text evidence="5">The sequence shown here is derived from an EMBL/GenBank/DDBJ whole genome shotgun (WGS) entry which is preliminary data.</text>
</comment>
<evidence type="ECO:0000256" key="3">
    <source>
        <dbReference type="SAM" id="MobiDB-lite"/>
    </source>
</evidence>
<accession>A0A420Y0Q1</accession>
<dbReference type="AlphaFoldDB" id="A0A420Y0Q1"/>
<dbReference type="CDD" id="cd12148">
    <property type="entry name" value="fungal_TF_MHR"/>
    <property type="match status" value="1"/>
</dbReference>
<dbReference type="Proteomes" id="UP000275385">
    <property type="component" value="Unassembled WGS sequence"/>
</dbReference>
<feature type="compositionally biased region" description="Basic and acidic residues" evidence="3">
    <location>
        <begin position="116"/>
        <end position="128"/>
    </location>
</feature>
<feature type="domain" description="Zn(2)-C6 fungal-type" evidence="4">
    <location>
        <begin position="46"/>
        <end position="77"/>
    </location>
</feature>
<dbReference type="InterPro" id="IPR050987">
    <property type="entry name" value="AtrR-like"/>
</dbReference>
<name>A0A420Y0Q1_9PEZI</name>
<dbReference type="InterPro" id="IPR007219">
    <property type="entry name" value="XnlR_reg_dom"/>
</dbReference>
<dbReference type="SMART" id="SM00066">
    <property type="entry name" value="GAL4"/>
    <property type="match status" value="1"/>
</dbReference>
<dbReference type="Pfam" id="PF00172">
    <property type="entry name" value="Zn_clus"/>
    <property type="match status" value="1"/>
</dbReference>
<dbReference type="InterPro" id="IPR001138">
    <property type="entry name" value="Zn2Cys6_DnaBD"/>
</dbReference>
<feature type="compositionally biased region" description="Basic and acidic residues" evidence="3">
    <location>
        <begin position="41"/>
        <end position="51"/>
    </location>
</feature>
<dbReference type="GO" id="GO:0003677">
    <property type="term" value="F:DNA binding"/>
    <property type="evidence" value="ECO:0007669"/>
    <property type="project" value="InterPro"/>
</dbReference>
<dbReference type="STRING" id="177199.A0A420Y0Q1"/>
<keyword evidence="1" id="KW-0479">Metal-binding</keyword>
<feature type="region of interest" description="Disordered" evidence="3">
    <location>
        <begin position="116"/>
        <end position="173"/>
    </location>
</feature>
<dbReference type="SMART" id="SM00906">
    <property type="entry name" value="Fungal_trans"/>
    <property type="match status" value="1"/>
</dbReference>
<gene>
    <name evidence="5" type="ORF">DL546_002297</name>
</gene>
<evidence type="ECO:0000256" key="2">
    <source>
        <dbReference type="ARBA" id="ARBA00023242"/>
    </source>
</evidence>
<dbReference type="InterPro" id="IPR036864">
    <property type="entry name" value="Zn2-C6_fun-type_DNA-bd_sf"/>
</dbReference>
<sequence length="791" mass="87329">MARDSLPSNESGAATPGPASAQVPPSNSAGPPSSRKVYRERRKDPSCDACRERKVKCDATSESSCTECSSRNVECQFTKDTNKRMTSIKVIQELEAKLQKLSRQHANANREIAHLKRQLQDSQERDPRGNSFYEHGADGPEQLPFHLPDPGGPGAEPRRRARQTKRSHLPPATKRNMQQYCRGIWRVPARLPPSPSTIAFDWPPVELPVKPAADQLLHAYYTSVHTMTPIFHWPTFLRAVDELYQHGNYRACAPSFISSLFAVLAVGSLFSQDPIDQRHERGGSYLEMAKRLVDPWNGDFVLDHCRSALLIAYFLNELHMKNAAMIWLASALRIAHALELHTGSNGWPIIEGEMRVRTWWTIYILDRSMSLEMSLPSLINDADCDVPFPQGYDDHYIHDGGMMAPNGAEPLTHSLLAIVHVVRSYGMLARTLTSPTISPGRLADFDHQFSQYQANYPPPCDPVSTARLSPQLLNPLMYLLNARLLLHRHNLTPECPMDMRMATVEQCVRISLETASYLARISPGTADTATTMFALHVFRCALFLLFTNNVEPALFCVRALATISPRRDVARACGRYLTFFTSALHQKRADVEAYYSSLQPYASQPARPTPEATQKALLEDETLIAYVSADLQASPEAGWVWGGGEGDTNSQTPLTMAANAYPLKRSLAYGGRLFDVEARTGLSHEEANDWGSWDGLEHLICIGGKNVTAPPAPMPPAPLSLPTPVVGPSNWAPYPQQPSHLHPDMRPSLGPTLPSLSAAVGGPHGSGTTSPTTMPSNSTSQDRLKIANIMG</sequence>
<dbReference type="PROSITE" id="PS50048">
    <property type="entry name" value="ZN2_CY6_FUNGAL_2"/>
    <property type="match status" value="1"/>
</dbReference>